<keyword evidence="1" id="KW-0812">Transmembrane</keyword>
<feature type="transmembrane region" description="Helical" evidence="1">
    <location>
        <begin position="165"/>
        <end position="185"/>
    </location>
</feature>
<keyword evidence="1" id="KW-0472">Membrane</keyword>
<feature type="transmembrane region" description="Helical" evidence="1">
    <location>
        <begin position="43"/>
        <end position="61"/>
    </location>
</feature>
<dbReference type="EMBL" id="PCRP01000057">
    <property type="protein sequence ID" value="PIP23412.1"/>
    <property type="molecule type" value="Genomic_DNA"/>
</dbReference>
<feature type="transmembrane region" description="Helical" evidence="1">
    <location>
        <begin position="82"/>
        <end position="99"/>
    </location>
</feature>
<dbReference type="AlphaFoldDB" id="A0A2G9YW27"/>
<sequence length="219" mass="25330">MKEQEERITNALLAFVDFLYAVVFGLVLSQTFTDVILEPKKTVLEKVINVLLVIGVFYFLSWDWLHGRRLTVKNPYKGYGRFFIKVIIAFLAYGAALGAIEFQAFFWTCLTLILLFGSLWAKMTIKEYPESEDKYELMVILIYQTVFAIVGGVGSFVWYNYVKRVAGLLEVIMFMLFGFVFLLYYDIWIERPEGVMGGPGVPFVSKKIIAKIRRLTFKE</sequence>
<accession>A0A2G9YW27</accession>
<organism evidence="2 3">
    <name type="scientific">Candidatus Nealsonbacteria bacterium CG23_combo_of_CG06-09_8_20_14_all_38_19</name>
    <dbReference type="NCBI Taxonomy" id="1974721"/>
    <lineage>
        <taxon>Bacteria</taxon>
        <taxon>Candidatus Nealsoniibacteriota</taxon>
    </lineage>
</organism>
<dbReference type="Proteomes" id="UP000230273">
    <property type="component" value="Unassembled WGS sequence"/>
</dbReference>
<feature type="transmembrane region" description="Helical" evidence="1">
    <location>
        <begin position="12"/>
        <end position="31"/>
    </location>
</feature>
<gene>
    <name evidence="2" type="ORF">COX36_03510</name>
</gene>
<protein>
    <recommendedName>
        <fullName evidence="4">DUF1211 domain-containing protein</fullName>
    </recommendedName>
</protein>
<reference evidence="2 3" key="1">
    <citation type="submission" date="2017-09" db="EMBL/GenBank/DDBJ databases">
        <title>Depth-based differentiation of microbial function through sediment-hosted aquifers and enrichment of novel symbionts in the deep terrestrial subsurface.</title>
        <authorList>
            <person name="Probst A.J."/>
            <person name="Ladd B."/>
            <person name="Jarett J.K."/>
            <person name="Geller-Mcgrath D.E."/>
            <person name="Sieber C.M."/>
            <person name="Emerson J.B."/>
            <person name="Anantharaman K."/>
            <person name="Thomas B.C."/>
            <person name="Malmstrom R."/>
            <person name="Stieglmeier M."/>
            <person name="Klingl A."/>
            <person name="Woyke T."/>
            <person name="Ryan C.M."/>
            <person name="Banfield J.F."/>
        </authorList>
    </citation>
    <scope>NUCLEOTIDE SEQUENCE [LARGE SCALE GENOMIC DNA]</scope>
    <source>
        <strain evidence="2">CG23_combo_of_CG06-09_8_20_14_all_38_19</strain>
    </source>
</reference>
<proteinExistence type="predicted"/>
<evidence type="ECO:0000313" key="3">
    <source>
        <dbReference type="Proteomes" id="UP000230273"/>
    </source>
</evidence>
<keyword evidence="1" id="KW-1133">Transmembrane helix</keyword>
<name>A0A2G9YW27_9BACT</name>
<evidence type="ECO:0008006" key="4">
    <source>
        <dbReference type="Google" id="ProtNLM"/>
    </source>
</evidence>
<feature type="transmembrane region" description="Helical" evidence="1">
    <location>
        <begin position="137"/>
        <end position="159"/>
    </location>
</feature>
<evidence type="ECO:0000256" key="1">
    <source>
        <dbReference type="SAM" id="Phobius"/>
    </source>
</evidence>
<comment type="caution">
    <text evidence="2">The sequence shown here is derived from an EMBL/GenBank/DDBJ whole genome shotgun (WGS) entry which is preliminary data.</text>
</comment>
<evidence type="ECO:0000313" key="2">
    <source>
        <dbReference type="EMBL" id="PIP23412.1"/>
    </source>
</evidence>